<keyword evidence="1" id="KW-0344">Guanine-nucleotide releasing factor</keyword>
<evidence type="ECO:0000256" key="2">
    <source>
        <dbReference type="ARBA" id="ARBA00022737"/>
    </source>
</evidence>
<dbReference type="PANTHER" id="PTHR46089:SF2">
    <property type="entry name" value="ALSIN HOMOLOG"/>
    <property type="match status" value="1"/>
</dbReference>
<protein>
    <submittedName>
        <fullName evidence="5">VPS9 and MORN and RCC1 domain containing protein</fullName>
    </submittedName>
</protein>
<gene>
    <name evidence="5" type="ORF">TTRE_0000408101</name>
</gene>
<evidence type="ECO:0000259" key="4">
    <source>
        <dbReference type="PROSITE" id="PS51205"/>
    </source>
</evidence>
<dbReference type="EMBL" id="HG805982">
    <property type="protein sequence ID" value="CDW55808.1"/>
    <property type="molecule type" value="Genomic_DNA"/>
</dbReference>
<dbReference type="GO" id="GO:0016197">
    <property type="term" value="P:endosomal transport"/>
    <property type="evidence" value="ECO:0007669"/>
    <property type="project" value="TreeGrafter"/>
</dbReference>
<reference evidence="5" key="1">
    <citation type="submission" date="2014-01" db="EMBL/GenBank/DDBJ databases">
        <authorList>
            <person name="Aslett M."/>
        </authorList>
    </citation>
    <scope>NUCLEOTIDE SEQUENCE</scope>
</reference>
<dbReference type="Pfam" id="PF02493">
    <property type="entry name" value="MORN"/>
    <property type="match status" value="3"/>
</dbReference>
<dbReference type="PROSITE" id="PS51205">
    <property type="entry name" value="VPS9"/>
    <property type="match status" value="1"/>
</dbReference>
<feature type="domain" description="VPS9" evidence="4">
    <location>
        <begin position="966"/>
        <end position="1130"/>
    </location>
</feature>
<dbReference type="InterPro" id="IPR051984">
    <property type="entry name" value="Alsin"/>
</dbReference>
<reference evidence="5" key="2">
    <citation type="submission" date="2014-03" db="EMBL/GenBank/DDBJ databases">
        <title>The whipworm genome and dual-species transcriptomics of an intimate host-pathogen interaction.</title>
        <authorList>
            <person name="Foth B.J."/>
            <person name="Tsai I.J."/>
            <person name="Reid A.J."/>
            <person name="Bancroft A.J."/>
            <person name="Nichol S."/>
            <person name="Tracey A."/>
            <person name="Holroyd N."/>
            <person name="Cotton J.A."/>
            <person name="Stanley E.J."/>
            <person name="Zarowiecki M."/>
            <person name="Liu J.Z."/>
            <person name="Huckvale T."/>
            <person name="Cooper P.J."/>
            <person name="Grencis R.K."/>
            <person name="Berriman M."/>
        </authorList>
    </citation>
    <scope>NUCLEOTIDE SEQUENCE [LARGE SCALE GENOMIC DNA]</scope>
</reference>
<dbReference type="PROSITE" id="PS50012">
    <property type="entry name" value="RCC1_3"/>
    <property type="match status" value="3"/>
</dbReference>
<dbReference type="InterPro" id="IPR003409">
    <property type="entry name" value="MORN"/>
</dbReference>
<organism evidence="5 6">
    <name type="scientific">Trichuris trichiura</name>
    <name type="common">Whipworm</name>
    <name type="synonym">Trichocephalus trichiurus</name>
    <dbReference type="NCBI Taxonomy" id="36087"/>
    <lineage>
        <taxon>Eukaryota</taxon>
        <taxon>Metazoa</taxon>
        <taxon>Ecdysozoa</taxon>
        <taxon>Nematoda</taxon>
        <taxon>Enoplea</taxon>
        <taxon>Dorylaimia</taxon>
        <taxon>Trichinellida</taxon>
        <taxon>Trichuridae</taxon>
        <taxon>Trichuris</taxon>
    </lineage>
</organism>
<dbReference type="Pfam" id="PF02204">
    <property type="entry name" value="VPS9"/>
    <property type="match status" value="1"/>
</dbReference>
<feature type="repeat" description="RCC1" evidence="3">
    <location>
        <begin position="371"/>
        <end position="422"/>
    </location>
</feature>
<proteinExistence type="predicted"/>
<keyword evidence="6" id="KW-1185">Reference proteome</keyword>
<feature type="repeat" description="RCC1" evidence="3">
    <location>
        <begin position="101"/>
        <end position="146"/>
    </location>
</feature>
<feature type="repeat" description="RCC1" evidence="3">
    <location>
        <begin position="319"/>
        <end position="370"/>
    </location>
</feature>
<dbReference type="OrthoDB" id="10267436at2759"/>
<evidence type="ECO:0000313" key="5">
    <source>
        <dbReference type="EMBL" id="CDW55808.1"/>
    </source>
</evidence>
<evidence type="ECO:0000256" key="3">
    <source>
        <dbReference type="PROSITE-ProRule" id="PRU00235"/>
    </source>
</evidence>
<dbReference type="InterPro" id="IPR037191">
    <property type="entry name" value="VPS9_dom_sf"/>
</dbReference>
<accession>A0A077Z860</accession>
<dbReference type="Proteomes" id="UP000030665">
    <property type="component" value="Unassembled WGS sequence"/>
</dbReference>
<dbReference type="GO" id="GO:0005085">
    <property type="term" value="F:guanyl-nucleotide exchange factor activity"/>
    <property type="evidence" value="ECO:0007669"/>
    <property type="project" value="UniProtKB-KW"/>
</dbReference>
<evidence type="ECO:0000313" key="6">
    <source>
        <dbReference type="Proteomes" id="UP000030665"/>
    </source>
</evidence>
<dbReference type="SUPFAM" id="SSF50985">
    <property type="entry name" value="RCC1/BLIP-II"/>
    <property type="match status" value="2"/>
</dbReference>
<dbReference type="GO" id="GO:0005737">
    <property type="term" value="C:cytoplasm"/>
    <property type="evidence" value="ECO:0007669"/>
    <property type="project" value="TreeGrafter"/>
</dbReference>
<dbReference type="SUPFAM" id="SSF82185">
    <property type="entry name" value="Histone H3 K4-specific methyltransferase SET7/9 N-terminal domain"/>
    <property type="match status" value="1"/>
</dbReference>
<dbReference type="STRING" id="36087.A0A077Z860"/>
<dbReference type="InterPro" id="IPR003123">
    <property type="entry name" value="VPS9"/>
</dbReference>
<dbReference type="SUPFAM" id="SSF109993">
    <property type="entry name" value="VPS9 domain"/>
    <property type="match status" value="1"/>
</dbReference>
<dbReference type="InterPro" id="IPR009091">
    <property type="entry name" value="RCC1/BLIP-II"/>
</dbReference>
<sequence length="1130" mass="125625">MDESSEHSSLYSPLAAIRVVSVCCAFGTVGVITDSHKVLMWGRSDHGQCGFVTECIKEPVQVTICVKEMCDDSCHKTSHPEVEVQKISISRYQTLAIDSSNALWAWGTPLEGQSAILVPYRVSQLSGRHVLAVASGFGHYVVLVNKLVGNTGALHQLSELKSVRSCPSPSSDEREATENEKYLQFDYSENKSECHSEEVPPNGYCPLGVKLTSADGTTASLDQPANEVGHSLLGKLVTKFGTCSVSSAEDKFEMLEMPNLSNAANRLSFVSRDLIQASISSSESSPFVESSFAYLNAKEAKGTGVDSSIAREERSVTSTEVWTWGLNKLGQLGCTDCDNRLEPERLSILDEAGIVSIDAGAFHTVALSCTAEAYVWGSNEDGQIKLSDRLYVAEPTIFKAGSCLKVIELAAGSHFTALLMIGQDLQPQCYVCGCKNLGIGQSVVRVEFPSSVVPLSMYFSNECLVQGCVKAFLDDHSKLPVDCLCKAQYSLMDQNHLLKQLAKILEWISTEDCVADSYNKLLLKNFSRSLKIYRANAMKSYMSLRALLHSADPFACLKSLFRTLRADEYQSGDAEVSVRRLSDVYSVVYEKIGRIMEELFFLPFVLFGTMYLITAELQKDDQFFKETSNFLLNIGKVFRFYKNKAYDTQKLRTTYRGDSSGSLYEGYYKDNKPEGHGALRTAESLFVGEWKKGVKNGYGVLEKSRTKYLGIWEGDLPNGIGVLVTLDGVCCRGSFVKDSFRKGVLYLPDGMVVKGEFANSECLNGKAAVYFPSGECLNGSFYGRIQDSVQITSGSLQKCSARNIVVDEATFPSADMKWSDVFRHAYDLLGQSSVEECDTDKAWESLAAYCGKVQCSSPVEKGTHVKLKNGLIDVFNLSYSGTGVHRCLLLDAVQETKSIFLRFYKYVRILFPSLPPESEMNNLVSEIDHTTPRLSWSLETFSSFICGNILQSIYPNLFTLYVIKNEDSDKAYQLNIRHVNSKSDVMLLDHLGVDREFWPIVFNDTADLDKPSACITARMQYYSKAIDCFQRLSSEFSPIDKFKIIAETFEHVNRCVSENCENVLACPWTADNLVPITTYVLIRAQIQRLGAELNFIRDFAPSLDEAGEIQYMFTTLQCCYQFLVQSKNIG</sequence>
<evidence type="ECO:0000256" key="1">
    <source>
        <dbReference type="ARBA" id="ARBA00022658"/>
    </source>
</evidence>
<dbReference type="GO" id="GO:0031267">
    <property type="term" value="F:small GTPase binding"/>
    <property type="evidence" value="ECO:0007669"/>
    <property type="project" value="TreeGrafter"/>
</dbReference>
<dbReference type="Gene3D" id="1.20.1050.80">
    <property type="entry name" value="VPS9 domain"/>
    <property type="match status" value="1"/>
</dbReference>
<dbReference type="Gene3D" id="2.130.10.30">
    <property type="entry name" value="Regulator of chromosome condensation 1/beta-lactamase-inhibitor protein II"/>
    <property type="match status" value="2"/>
</dbReference>
<name>A0A077Z860_TRITR</name>
<dbReference type="PANTHER" id="PTHR46089">
    <property type="entry name" value="ALSIN HOMOLOG"/>
    <property type="match status" value="1"/>
</dbReference>
<dbReference type="InterPro" id="IPR000408">
    <property type="entry name" value="Reg_chr_condens"/>
</dbReference>
<dbReference type="SMART" id="SM00698">
    <property type="entry name" value="MORN"/>
    <property type="match status" value="3"/>
</dbReference>
<keyword evidence="2" id="KW-0677">Repeat</keyword>
<dbReference type="AlphaFoldDB" id="A0A077Z860"/>
<dbReference type="Pfam" id="PF00415">
    <property type="entry name" value="RCC1"/>
    <property type="match status" value="1"/>
</dbReference>